<evidence type="ECO:0000313" key="1">
    <source>
        <dbReference type="EMBL" id="ABT16800.1"/>
    </source>
</evidence>
<name>A7K9S6_9PHYC</name>
<proteinExistence type="predicted"/>
<accession>A7K9S6</accession>
<dbReference type="KEGG" id="vg:5470200"/>
<dbReference type="EMBL" id="EF101928">
    <property type="protein sequence ID" value="ABT16800.1"/>
    <property type="molecule type" value="Genomic_DNA"/>
</dbReference>
<dbReference type="Proteomes" id="UP000202420">
    <property type="component" value="Segment"/>
</dbReference>
<dbReference type="RefSeq" id="YP_001427147.1">
    <property type="nucleotide sequence ID" value="NC_008724.1"/>
</dbReference>
<dbReference type="GeneID" id="5470200"/>
<gene>
    <name evidence="1" type="primary">z666L</name>
    <name evidence="1" type="ORF">ATCV1_z666L</name>
</gene>
<reference evidence="1 2" key="1">
    <citation type="submission" date="2006-09" db="EMBL/GenBank/DDBJ databases">
        <title>Sequence and annotation of the 288-kb ATCV-1 virus that infects an endosymbiotic Chlorella strain of the heliozoon Acanthocystis turfacea.</title>
        <authorList>
            <person name="Fitzgerald L.A."/>
            <person name="Graves M.V."/>
            <person name="Li X."/>
            <person name="Pfitzner A.J.P."/>
            <person name="Hartigan J."/>
            <person name="Van Etten J.L."/>
        </authorList>
    </citation>
    <scope>NUCLEOTIDE SEQUENCE [LARGE SCALE GENOMIC DNA]</scope>
    <source>
        <strain evidence="1 2">ATCV-1</strain>
    </source>
</reference>
<sequence length="90" mass="10152">MFVPKLYRYTPEVIHWPFAEYHGWYDWKYLPCLAVNLSTPLKLILASAIGAKTSVFCSPGSPVYWPCVVILGISAHNKHCTGWLKGSVII</sequence>
<protein>
    <submittedName>
        <fullName evidence="1">Uncharacterized protein z666L</fullName>
    </submittedName>
</protein>
<evidence type="ECO:0000313" key="2">
    <source>
        <dbReference type="Proteomes" id="UP000202420"/>
    </source>
</evidence>
<organism evidence="1 2">
    <name type="scientific">Chlorovirus heliozoae</name>
    <dbReference type="NCBI Taxonomy" id="322019"/>
    <lineage>
        <taxon>Viruses</taxon>
        <taxon>Varidnaviria</taxon>
        <taxon>Bamfordvirae</taxon>
        <taxon>Nucleocytoviricota</taxon>
        <taxon>Megaviricetes</taxon>
        <taxon>Algavirales</taxon>
        <taxon>Phycodnaviridae</taxon>
        <taxon>Chlorovirus</taxon>
    </lineage>
</organism>
<keyword evidence="2" id="KW-1185">Reference proteome</keyword>